<evidence type="ECO:0000256" key="1">
    <source>
        <dbReference type="ARBA" id="ARBA00022723"/>
    </source>
</evidence>
<dbReference type="EMBL" id="QSBI01000034">
    <property type="protein sequence ID" value="RGX06741.1"/>
    <property type="molecule type" value="Genomic_DNA"/>
</dbReference>
<dbReference type="PROSITE" id="PS51257">
    <property type="entry name" value="PROKAR_LIPOPROTEIN"/>
    <property type="match status" value="1"/>
</dbReference>
<reference evidence="7 8" key="1">
    <citation type="submission" date="2018-08" db="EMBL/GenBank/DDBJ databases">
        <title>A genome reference for cultivated species of the human gut microbiota.</title>
        <authorList>
            <person name="Zou Y."/>
            <person name="Xue W."/>
            <person name="Luo G."/>
        </authorList>
    </citation>
    <scope>NUCLEOTIDE SEQUENCE [LARGE SCALE GENOMIC DNA]</scope>
    <source>
        <strain evidence="7 8">AF04-46</strain>
    </source>
</reference>
<dbReference type="InterPro" id="IPR012334">
    <property type="entry name" value="Pectin_lyas_fold"/>
</dbReference>
<dbReference type="GO" id="GO:0016829">
    <property type="term" value="F:lyase activity"/>
    <property type="evidence" value="ECO:0007669"/>
    <property type="project" value="UniProtKB-KW"/>
</dbReference>
<evidence type="ECO:0000313" key="8">
    <source>
        <dbReference type="Proteomes" id="UP000286031"/>
    </source>
</evidence>
<dbReference type="InterPro" id="IPR011050">
    <property type="entry name" value="Pectin_lyase_fold/virulence"/>
</dbReference>
<dbReference type="AlphaFoldDB" id="A0A413EIU8"/>
<accession>A0A413EIU8</accession>
<keyword evidence="3 7" id="KW-0456">Lyase</keyword>
<dbReference type="RefSeq" id="WP_117512663.1">
    <property type="nucleotide sequence ID" value="NZ_JAQCPI010000031.1"/>
</dbReference>
<evidence type="ECO:0000256" key="2">
    <source>
        <dbReference type="ARBA" id="ARBA00023180"/>
    </source>
</evidence>
<feature type="region of interest" description="Disordered" evidence="4">
    <location>
        <begin position="446"/>
        <end position="465"/>
    </location>
</feature>
<proteinExistence type="predicted"/>
<feature type="signal peptide" evidence="5">
    <location>
        <begin position="1"/>
        <end position="26"/>
    </location>
</feature>
<organism evidence="7 8">
    <name type="scientific">Bacteroides ovatus</name>
    <dbReference type="NCBI Taxonomy" id="28116"/>
    <lineage>
        <taxon>Bacteria</taxon>
        <taxon>Pseudomonadati</taxon>
        <taxon>Bacteroidota</taxon>
        <taxon>Bacteroidia</taxon>
        <taxon>Bacteroidales</taxon>
        <taxon>Bacteroidaceae</taxon>
        <taxon>Bacteroides</taxon>
    </lineage>
</organism>
<dbReference type="InterPro" id="IPR002022">
    <property type="entry name" value="Pec_lyase"/>
</dbReference>
<evidence type="ECO:0000256" key="4">
    <source>
        <dbReference type="SAM" id="MobiDB-lite"/>
    </source>
</evidence>
<dbReference type="Pfam" id="PF00544">
    <property type="entry name" value="Pectate_lyase_4"/>
    <property type="match status" value="1"/>
</dbReference>
<dbReference type="PANTHER" id="PTHR42970">
    <property type="entry name" value="PECTATE LYASE C-RELATED"/>
    <property type="match status" value="1"/>
</dbReference>
<protein>
    <submittedName>
        <fullName evidence="7">Pectate lyase</fullName>
    </submittedName>
</protein>
<name>A0A413EIU8_BACOV</name>
<keyword evidence="2" id="KW-0325">Glycoprotein</keyword>
<dbReference type="InterPro" id="IPR052063">
    <property type="entry name" value="Polysaccharide_Lyase_1"/>
</dbReference>
<dbReference type="GO" id="GO:0046872">
    <property type="term" value="F:metal ion binding"/>
    <property type="evidence" value="ECO:0007669"/>
    <property type="project" value="UniProtKB-KW"/>
</dbReference>
<dbReference type="PANTHER" id="PTHR42970:SF1">
    <property type="entry name" value="PECTATE LYASE C-RELATED"/>
    <property type="match status" value="1"/>
</dbReference>
<dbReference type="SUPFAM" id="SSF51126">
    <property type="entry name" value="Pectin lyase-like"/>
    <property type="match status" value="1"/>
</dbReference>
<comment type="caution">
    <text evidence="7">The sequence shown here is derived from an EMBL/GenBank/DDBJ whole genome shotgun (WGS) entry which is preliminary data.</text>
</comment>
<sequence>MKNITLLKAKVGILAVSCLSITALFACVDKDARSDLSPNLPTDQAQNGDFGDQGGGSDQGLNFPVFDDGVLAFPGAEGYGKNATGARAGEGREIYHVTNLNDAGPGSFRDAVSKPWRIIVFDVSGVIRLSKDPIVLKSNQTILGHTAPGDGVVLYGGRVSASGAQNLVVRYLRMRMGAAYSGDQDACGIANGANMIFDHCSITWGKDENFSINPDGKGTSPKNITIQNSIIGQGLQNHSCGGLMQTDISNGCTIFRNLYIDNKTRNPKVKGLNQFVNNVVYNWGSGAAYNMSGDSQGKSETTIENNYFIVGPCYNWQNVAQPDGSIKTEYVPMNPARPFTGGNGNFNTYCKGNYYDNNKDGALDGVEITETNWSQYCSGSPAFLEARSDLHPIIRSQKSAQEAYEWVVEKVGAYLPVRDEVDKYLIDELTSLGGKGTIIQDERKTEQFPLGGPGTINAAQKPLDSDNDGMPDAFEDAWGLDKYDPTDAVKEAKNGYLNIENYALSLEYPDEYEYELNKNKQ</sequence>
<evidence type="ECO:0000259" key="6">
    <source>
        <dbReference type="Pfam" id="PF00544"/>
    </source>
</evidence>
<dbReference type="Proteomes" id="UP000286031">
    <property type="component" value="Unassembled WGS sequence"/>
</dbReference>
<feature type="domain" description="Pectate lyase" evidence="6">
    <location>
        <begin position="129"/>
        <end position="325"/>
    </location>
</feature>
<dbReference type="Gene3D" id="2.160.20.10">
    <property type="entry name" value="Single-stranded right-handed beta-helix, Pectin lyase-like"/>
    <property type="match status" value="1"/>
</dbReference>
<evidence type="ECO:0000256" key="3">
    <source>
        <dbReference type="ARBA" id="ARBA00023239"/>
    </source>
</evidence>
<evidence type="ECO:0000256" key="5">
    <source>
        <dbReference type="SAM" id="SignalP"/>
    </source>
</evidence>
<evidence type="ECO:0000313" key="7">
    <source>
        <dbReference type="EMBL" id="RGX06741.1"/>
    </source>
</evidence>
<feature type="chain" id="PRO_5019481275" evidence="5">
    <location>
        <begin position="27"/>
        <end position="521"/>
    </location>
</feature>
<keyword evidence="5" id="KW-0732">Signal</keyword>
<keyword evidence="1" id="KW-0479">Metal-binding</keyword>
<gene>
    <name evidence="7" type="ORF">DWV35_21035</name>
</gene>